<sequence>MTSRRPVPDESLYDVLGVAARASPAEIRAAYLSAARRHHPDKQQPGASPALDGHMPRITHAYGVLSVPSARAEYDATLKRREQAALAASTSVRISAEVDIDAFELVASADDVQEQAAQLRFKLDCRCGSAYVVELRELEAGHDLVGCSGCSLVIRVLLDAPDGAET</sequence>
<feature type="domain" description="DPH-type MB" evidence="9">
    <location>
        <begin position="94"/>
        <end position="159"/>
    </location>
</feature>
<dbReference type="CDD" id="cd06257">
    <property type="entry name" value="DnaJ"/>
    <property type="match status" value="1"/>
</dbReference>
<dbReference type="STRING" id="58919.A0A316ZA77"/>
<dbReference type="SMART" id="SM00271">
    <property type="entry name" value="DnaJ"/>
    <property type="match status" value="1"/>
</dbReference>
<evidence type="ECO:0000256" key="2">
    <source>
        <dbReference type="ARBA" id="ARBA00006169"/>
    </source>
</evidence>
<evidence type="ECO:0000313" key="10">
    <source>
        <dbReference type="EMBL" id="PWN98590.1"/>
    </source>
</evidence>
<dbReference type="PROSITE" id="PS50076">
    <property type="entry name" value="DNAJ_2"/>
    <property type="match status" value="1"/>
</dbReference>
<dbReference type="Gene3D" id="1.10.287.110">
    <property type="entry name" value="DnaJ domain"/>
    <property type="match status" value="1"/>
</dbReference>
<dbReference type="Proteomes" id="UP000245946">
    <property type="component" value="Unassembled WGS sequence"/>
</dbReference>
<dbReference type="Gene3D" id="3.10.660.10">
    <property type="entry name" value="DPH Zinc finger"/>
    <property type="match status" value="1"/>
</dbReference>
<dbReference type="GO" id="GO:0008198">
    <property type="term" value="F:ferrous iron binding"/>
    <property type="evidence" value="ECO:0007669"/>
    <property type="project" value="TreeGrafter"/>
</dbReference>
<dbReference type="SUPFAM" id="SSF46565">
    <property type="entry name" value="Chaperone J-domain"/>
    <property type="match status" value="1"/>
</dbReference>
<evidence type="ECO:0000256" key="7">
    <source>
        <dbReference type="SAM" id="MobiDB-lite"/>
    </source>
</evidence>
<evidence type="ECO:0000256" key="6">
    <source>
        <dbReference type="ARBA" id="ARBA00023004"/>
    </source>
</evidence>
<dbReference type="InterPro" id="IPR036671">
    <property type="entry name" value="DPH_MB_sf"/>
</dbReference>
<evidence type="ECO:0000313" key="11">
    <source>
        <dbReference type="Proteomes" id="UP000245946"/>
    </source>
</evidence>
<dbReference type="OrthoDB" id="445556at2759"/>
<dbReference type="PROSITE" id="PS51074">
    <property type="entry name" value="DPH_MB"/>
    <property type="match status" value="1"/>
</dbReference>
<keyword evidence="11" id="KW-1185">Reference proteome</keyword>
<evidence type="ECO:0000256" key="3">
    <source>
        <dbReference type="ARBA" id="ARBA00021797"/>
    </source>
</evidence>
<dbReference type="PANTHER" id="PTHR45255:SF1">
    <property type="entry name" value="DNAJ HOMOLOG SUBFAMILY C MEMBER 24"/>
    <property type="match status" value="1"/>
</dbReference>
<dbReference type="Pfam" id="PF05207">
    <property type="entry name" value="Zn_ribbon_CSL"/>
    <property type="match status" value="1"/>
</dbReference>
<dbReference type="GeneID" id="37272758"/>
<dbReference type="EMBL" id="KZ819291">
    <property type="protein sequence ID" value="PWN98590.1"/>
    <property type="molecule type" value="Genomic_DNA"/>
</dbReference>
<dbReference type="PRINTS" id="PR00625">
    <property type="entry name" value="JDOMAIN"/>
</dbReference>
<evidence type="ECO:0000259" key="8">
    <source>
        <dbReference type="PROSITE" id="PS50076"/>
    </source>
</evidence>
<organism evidence="10 11">
    <name type="scientific">Tilletiopsis washingtonensis</name>
    <dbReference type="NCBI Taxonomy" id="58919"/>
    <lineage>
        <taxon>Eukaryota</taxon>
        <taxon>Fungi</taxon>
        <taxon>Dikarya</taxon>
        <taxon>Basidiomycota</taxon>
        <taxon>Ustilaginomycotina</taxon>
        <taxon>Exobasidiomycetes</taxon>
        <taxon>Entylomatales</taxon>
        <taxon>Entylomatales incertae sedis</taxon>
        <taxon>Tilletiopsis</taxon>
    </lineage>
</organism>
<proteinExistence type="inferred from homology"/>
<dbReference type="GO" id="GO:0001671">
    <property type="term" value="F:ATPase activator activity"/>
    <property type="evidence" value="ECO:0007669"/>
    <property type="project" value="TreeGrafter"/>
</dbReference>
<dbReference type="InterPro" id="IPR001623">
    <property type="entry name" value="DnaJ_domain"/>
</dbReference>
<keyword evidence="4" id="KW-0479">Metal-binding</keyword>
<gene>
    <name evidence="10" type="ORF">FA09DRAFT_360304</name>
</gene>
<accession>A0A316ZA77</accession>
<dbReference type="PANTHER" id="PTHR45255">
    <property type="entry name" value="DNAJ HOMOLOG SUBFAMILY C MEMBER 24"/>
    <property type="match status" value="1"/>
</dbReference>
<feature type="domain" description="J" evidence="8">
    <location>
        <begin position="11"/>
        <end position="78"/>
    </location>
</feature>
<dbReference type="RefSeq" id="XP_025598869.1">
    <property type="nucleotide sequence ID" value="XM_025745214.1"/>
</dbReference>
<dbReference type="InterPro" id="IPR007872">
    <property type="entry name" value="DPH_MB_dom"/>
</dbReference>
<dbReference type="SUPFAM" id="SSF144217">
    <property type="entry name" value="CSL zinc finger"/>
    <property type="match status" value="1"/>
</dbReference>
<evidence type="ECO:0000256" key="1">
    <source>
        <dbReference type="ARBA" id="ARBA00003474"/>
    </source>
</evidence>
<comment type="function">
    <text evidence="1">Required for the first step of diphthamide biosynthesis, the transfer of 3-amino-3-carboxypropyl from S-adenosyl-L-methionine to a histidine residue. Diphthamide is a post-translational modification of histidine which occurs in elongation factor 2.</text>
</comment>
<reference evidence="10 11" key="1">
    <citation type="journal article" date="2018" name="Mol. Biol. Evol.">
        <title>Broad Genomic Sampling Reveals a Smut Pathogenic Ancestry of the Fungal Clade Ustilaginomycotina.</title>
        <authorList>
            <person name="Kijpornyongpan T."/>
            <person name="Mondo S.J."/>
            <person name="Barry K."/>
            <person name="Sandor L."/>
            <person name="Lee J."/>
            <person name="Lipzen A."/>
            <person name="Pangilinan J."/>
            <person name="LaButti K."/>
            <person name="Hainaut M."/>
            <person name="Henrissat B."/>
            <person name="Grigoriev I.V."/>
            <person name="Spatafora J.W."/>
            <person name="Aime M.C."/>
        </authorList>
    </citation>
    <scope>NUCLEOTIDE SEQUENCE [LARGE SCALE GENOMIC DNA]</scope>
    <source>
        <strain evidence="10 11">MCA 4186</strain>
    </source>
</reference>
<comment type="similarity">
    <text evidence="2">Belongs to the DPH4 family.</text>
</comment>
<dbReference type="Pfam" id="PF00226">
    <property type="entry name" value="DnaJ"/>
    <property type="match status" value="1"/>
</dbReference>
<protein>
    <recommendedName>
        <fullName evidence="3">Diphthamide biosynthesis protein 4</fullName>
    </recommendedName>
</protein>
<dbReference type="UniPathway" id="UPA00559"/>
<keyword evidence="6" id="KW-0408">Iron</keyword>
<dbReference type="AlphaFoldDB" id="A0A316ZA77"/>
<dbReference type="GO" id="GO:0017183">
    <property type="term" value="P:protein histidyl modification to diphthamide"/>
    <property type="evidence" value="ECO:0007669"/>
    <property type="project" value="UniProtKB-UniPathway"/>
</dbReference>
<keyword evidence="5" id="KW-0862">Zinc</keyword>
<name>A0A316ZA77_9BASI</name>
<feature type="region of interest" description="Disordered" evidence="7">
    <location>
        <begin position="35"/>
        <end position="54"/>
    </location>
</feature>
<evidence type="ECO:0000256" key="5">
    <source>
        <dbReference type="ARBA" id="ARBA00022833"/>
    </source>
</evidence>
<evidence type="ECO:0000259" key="9">
    <source>
        <dbReference type="PROSITE" id="PS51074"/>
    </source>
</evidence>
<evidence type="ECO:0000256" key="4">
    <source>
        <dbReference type="ARBA" id="ARBA00022723"/>
    </source>
</evidence>
<dbReference type="InterPro" id="IPR036869">
    <property type="entry name" value="J_dom_sf"/>
</dbReference>